<dbReference type="AlphaFoldDB" id="A0AAD5TMP2"/>
<accession>A0AAD5TMP2</accession>
<gene>
    <name evidence="2" type="ORF">HDU87_003279</name>
</gene>
<evidence type="ECO:0000313" key="3">
    <source>
        <dbReference type="Proteomes" id="UP001212152"/>
    </source>
</evidence>
<comment type="caution">
    <text evidence="2">The sequence shown here is derived from an EMBL/GenBank/DDBJ whole genome shotgun (WGS) entry which is preliminary data.</text>
</comment>
<dbReference type="EMBL" id="JADGJQ010000023">
    <property type="protein sequence ID" value="KAJ3179009.1"/>
    <property type="molecule type" value="Genomic_DNA"/>
</dbReference>
<feature type="region of interest" description="Disordered" evidence="1">
    <location>
        <begin position="192"/>
        <end position="215"/>
    </location>
</feature>
<organism evidence="2 3">
    <name type="scientific">Geranomyces variabilis</name>
    <dbReference type="NCBI Taxonomy" id="109894"/>
    <lineage>
        <taxon>Eukaryota</taxon>
        <taxon>Fungi</taxon>
        <taxon>Fungi incertae sedis</taxon>
        <taxon>Chytridiomycota</taxon>
        <taxon>Chytridiomycota incertae sedis</taxon>
        <taxon>Chytridiomycetes</taxon>
        <taxon>Spizellomycetales</taxon>
        <taxon>Powellomycetaceae</taxon>
        <taxon>Geranomyces</taxon>
    </lineage>
</organism>
<protein>
    <submittedName>
        <fullName evidence="2">Uncharacterized protein</fullName>
    </submittedName>
</protein>
<keyword evidence="3" id="KW-1185">Reference proteome</keyword>
<evidence type="ECO:0000313" key="2">
    <source>
        <dbReference type="EMBL" id="KAJ3179009.1"/>
    </source>
</evidence>
<feature type="compositionally biased region" description="Low complexity" evidence="1">
    <location>
        <begin position="193"/>
        <end position="202"/>
    </location>
</feature>
<proteinExistence type="predicted"/>
<evidence type="ECO:0000256" key="1">
    <source>
        <dbReference type="SAM" id="MobiDB-lite"/>
    </source>
</evidence>
<sequence>MKKLGLIGMSQAVSNESTESLTFITAVNVLSEMLSQTFGSKKSDTDEGAVADASEETKLDAVESVSPLEKARAGLSLVEEQIYWRGFDIQKGPVPKKRRSEINEEKQAKAHDNLVAPKTNASWHAKLQYHLAVTETLPPKDMRSKHANDVLLIDDLTFIGNATMDSDSMIDLMDVDEHGEELEHNILDPMAVDGSAGPSSSGDGEHVNIEGLADSESKEFPTTLLLEGLRKLKDFPELKANKRS</sequence>
<name>A0AAD5TMP2_9FUNG</name>
<dbReference type="Proteomes" id="UP001212152">
    <property type="component" value="Unassembled WGS sequence"/>
</dbReference>
<reference evidence="2" key="1">
    <citation type="submission" date="2020-05" db="EMBL/GenBank/DDBJ databases">
        <title>Phylogenomic resolution of chytrid fungi.</title>
        <authorList>
            <person name="Stajich J.E."/>
            <person name="Amses K."/>
            <person name="Simmons R."/>
            <person name="Seto K."/>
            <person name="Myers J."/>
            <person name="Bonds A."/>
            <person name="Quandt C.A."/>
            <person name="Barry K."/>
            <person name="Liu P."/>
            <person name="Grigoriev I."/>
            <person name="Longcore J.E."/>
            <person name="James T.Y."/>
        </authorList>
    </citation>
    <scope>NUCLEOTIDE SEQUENCE</scope>
    <source>
        <strain evidence="2">JEL0379</strain>
    </source>
</reference>